<name>A0ABX3EID5_9BACL</name>
<dbReference type="EMBL" id="LVWI01000103">
    <property type="protein sequence ID" value="OKP77663.1"/>
    <property type="molecule type" value="Genomic_DNA"/>
</dbReference>
<evidence type="ECO:0000313" key="3">
    <source>
        <dbReference type="Proteomes" id="UP000186058"/>
    </source>
</evidence>
<evidence type="ECO:0000256" key="1">
    <source>
        <dbReference type="SAM" id="Phobius"/>
    </source>
</evidence>
<organism evidence="2 3">
    <name type="scientific">Paenibacillus helianthi</name>
    <dbReference type="NCBI Taxonomy" id="1349432"/>
    <lineage>
        <taxon>Bacteria</taxon>
        <taxon>Bacillati</taxon>
        <taxon>Bacillota</taxon>
        <taxon>Bacilli</taxon>
        <taxon>Bacillales</taxon>
        <taxon>Paenibacillaceae</taxon>
        <taxon>Paenibacillus</taxon>
    </lineage>
</organism>
<sequence length="224" mass="25821">MLILPFLLGMAASRALFLHIPLFICWLLIYLFIFQLLQGVRTRRFDRILKPLQVYGLLLLPFIIYLVVVEPRLLWFALLALPLFAVNLYYARTKNERALLNDISGILLFCLMLFPVFYIGGGTNWETAAELFILAFLYFAGTALYVKTIIREKNNPQYYYASVIYHCLFLLTGILIFPSLVFPLLILLARAAGLPRTKITAKRTGMLEIVFSVMLYISVIVLYF</sequence>
<protein>
    <recommendedName>
        <fullName evidence="4">YwiC-like family protein</fullName>
    </recommendedName>
</protein>
<feature type="transmembrane region" description="Helical" evidence="1">
    <location>
        <begin position="206"/>
        <end position="223"/>
    </location>
</feature>
<comment type="caution">
    <text evidence="2">The sequence shown here is derived from an EMBL/GenBank/DDBJ whole genome shotgun (WGS) entry which is preliminary data.</text>
</comment>
<gene>
    <name evidence="2" type="ORF">A3844_29785</name>
</gene>
<dbReference type="InterPro" id="IPR025576">
    <property type="entry name" value="YwiC"/>
</dbReference>
<dbReference type="Pfam" id="PF14256">
    <property type="entry name" value="YwiC"/>
    <property type="match status" value="1"/>
</dbReference>
<keyword evidence="1" id="KW-0812">Transmembrane</keyword>
<dbReference type="Proteomes" id="UP000186058">
    <property type="component" value="Unassembled WGS sequence"/>
</dbReference>
<keyword evidence="3" id="KW-1185">Reference proteome</keyword>
<feature type="transmembrane region" description="Helical" evidence="1">
    <location>
        <begin position="158"/>
        <end position="186"/>
    </location>
</feature>
<evidence type="ECO:0008006" key="4">
    <source>
        <dbReference type="Google" id="ProtNLM"/>
    </source>
</evidence>
<feature type="transmembrane region" description="Helical" evidence="1">
    <location>
        <begin position="127"/>
        <end position="146"/>
    </location>
</feature>
<accession>A0ABX3EID5</accession>
<keyword evidence="1" id="KW-1133">Transmembrane helix</keyword>
<feature type="transmembrane region" description="Helical" evidence="1">
    <location>
        <begin position="16"/>
        <end position="37"/>
    </location>
</feature>
<feature type="transmembrane region" description="Helical" evidence="1">
    <location>
        <begin position="103"/>
        <end position="121"/>
    </location>
</feature>
<reference evidence="2 3" key="1">
    <citation type="submission" date="2016-03" db="EMBL/GenBank/DDBJ databases">
        <authorList>
            <person name="Sant'Anna F.H."/>
            <person name="Ambrosini A."/>
            <person name="Souza R."/>
            <person name="Bach E."/>
            <person name="Fernandes G."/>
            <person name="Balsanelli E."/>
            <person name="Baura V.A."/>
            <person name="Souza E.M."/>
            <person name="Passaglia L."/>
        </authorList>
    </citation>
    <scope>NUCLEOTIDE SEQUENCE [LARGE SCALE GENOMIC DNA]</scope>
    <source>
        <strain evidence="2 3">P26E</strain>
    </source>
</reference>
<feature type="transmembrane region" description="Helical" evidence="1">
    <location>
        <begin position="49"/>
        <end position="67"/>
    </location>
</feature>
<keyword evidence="1" id="KW-0472">Membrane</keyword>
<feature type="transmembrane region" description="Helical" evidence="1">
    <location>
        <begin position="73"/>
        <end position="91"/>
    </location>
</feature>
<evidence type="ECO:0000313" key="2">
    <source>
        <dbReference type="EMBL" id="OKP77663.1"/>
    </source>
</evidence>
<proteinExistence type="predicted"/>